<comment type="function">
    <text evidence="5">Decarboxylates OPET (5-oxo-pent-3-ene-1,2,5-tricarboxylic acid) into HHDD (2-hydroxy-hept-2,4-diene-1,7-dioate) and isomerizes it to OHED (2-oxo-hept-3-ene-1,7-dioate).</text>
</comment>
<reference evidence="9" key="1">
    <citation type="submission" date="2022-11" db="EMBL/GenBank/DDBJ databases">
        <title>Parathalassolutuus dongxingensis gen. nov., sp. nov., a novel member of family Oceanospirillaceae isolated from a coastal shrimp pond in Guangxi, China.</title>
        <authorList>
            <person name="Chen H."/>
        </authorList>
    </citation>
    <scope>NUCLEOTIDE SEQUENCE</scope>
    <source>
        <strain evidence="9">G-43</strain>
    </source>
</reference>
<feature type="domain" description="Fumarylacetoacetase-like C-terminal" evidence="8">
    <location>
        <begin position="45"/>
        <end position="241"/>
    </location>
</feature>
<dbReference type="SUPFAM" id="SSF56529">
    <property type="entry name" value="FAH"/>
    <property type="match status" value="1"/>
</dbReference>
<dbReference type="GO" id="GO:0008704">
    <property type="term" value="F:5-carboxymethyl-2-hydroxymuconate delta-isomerase activity"/>
    <property type="evidence" value="ECO:0007669"/>
    <property type="project" value="UniProtKB-EC"/>
</dbReference>
<dbReference type="GO" id="GO:0018800">
    <property type="term" value="F:5-oxopent-3-ene-1,2,5-tricarboxylate decarboxylase activity"/>
    <property type="evidence" value="ECO:0007669"/>
    <property type="project" value="UniProtKB-EC"/>
</dbReference>
<gene>
    <name evidence="9" type="ORF">OUO13_19640</name>
</gene>
<evidence type="ECO:0000256" key="5">
    <source>
        <dbReference type="ARBA" id="ARBA00057150"/>
    </source>
</evidence>
<dbReference type="EMBL" id="JAPNOA010000059">
    <property type="protein sequence ID" value="MCY0967399.1"/>
    <property type="molecule type" value="Genomic_DNA"/>
</dbReference>
<comment type="pathway">
    <text evidence="7">Aromatic compound metabolism; 4-hydroxyphenylacetate degradation; pyruvate and succinate semialdehyde from 4-hydroxyphenylacetate: step 5/7.</text>
</comment>
<evidence type="ECO:0000313" key="9">
    <source>
        <dbReference type="EMBL" id="MCY0967399.1"/>
    </source>
</evidence>
<accession>A0A9X3EIK7</accession>
<dbReference type="PANTHER" id="PTHR11820:SF114">
    <property type="entry name" value="4-HYDROXYPHENYLACETATE CATABOLISM PROTEIN"/>
    <property type="match status" value="1"/>
</dbReference>
<comment type="catalytic activity">
    <reaction evidence="4">
        <text>(2E,4Z)-5-hydroxypenta-2,4-diene-1,2,5-tricarboxylate = (3E,5R)-5-carboxy-2-oxohept-3-enedioate</text>
        <dbReference type="Rhea" id="RHEA:18813"/>
        <dbReference type="ChEBI" id="CHEBI:47961"/>
        <dbReference type="ChEBI" id="CHEBI:87491"/>
        <dbReference type="EC" id="5.3.3.10"/>
    </reaction>
</comment>
<dbReference type="AlphaFoldDB" id="A0A9X3EIK7"/>
<dbReference type="FunFam" id="3.90.850.10:FF:000002">
    <property type="entry name" value="2-hydroxyhepta-2,4-diene-1,7-dioate isomerase"/>
    <property type="match status" value="1"/>
</dbReference>
<sequence length="262" mass="28875">MKRARILVNGELTNVTVNDNLDAVLADGTVIAQADADWQPPCDGKIFVLAINYADHAAELSFKAPDEPLVFLKGPNALLGHNKNTYRPDNVAYMHYECELVAVIGKTAKNVSREDAMSYIGGYTVGNDYAIRDYLENYYRPNLRVKSRDTCTPVGPYIVDAADVADPHNLTLRTWINGELKQEGSTKDLVFNIPYLVEYLSNIMTLEPGDMIFTGTPEGLADVKPGDEIVTEVEGVGRLVNYMISESDYLKSIGHPSAPQEA</sequence>
<dbReference type="RefSeq" id="WP_283175596.1">
    <property type="nucleotide sequence ID" value="NZ_JAPNOA010000059.1"/>
</dbReference>
<dbReference type="Proteomes" id="UP001150830">
    <property type="component" value="Unassembled WGS sequence"/>
</dbReference>
<proteinExistence type="inferred from homology"/>
<name>A0A9X3EIK7_9GAMM</name>
<dbReference type="GO" id="GO:0016787">
    <property type="term" value="F:hydrolase activity"/>
    <property type="evidence" value="ECO:0007669"/>
    <property type="project" value="UniProtKB-KW"/>
</dbReference>
<keyword evidence="2" id="KW-0479">Metal-binding</keyword>
<comment type="similarity">
    <text evidence="1">Belongs to the FAH family.</text>
</comment>
<dbReference type="InterPro" id="IPR012684">
    <property type="entry name" value="HPA_isomer/decarb_C"/>
</dbReference>
<evidence type="ECO:0000256" key="7">
    <source>
        <dbReference type="ARBA" id="ARBA00060680"/>
    </source>
</evidence>
<evidence type="ECO:0000256" key="4">
    <source>
        <dbReference type="ARBA" id="ARBA00052790"/>
    </source>
</evidence>
<comment type="caution">
    <text evidence="9">The sequence shown here is derived from an EMBL/GenBank/DDBJ whole genome shotgun (WGS) entry which is preliminary data.</text>
</comment>
<dbReference type="NCBIfam" id="TIGR02303">
    <property type="entry name" value="HpaG-C-term"/>
    <property type="match status" value="1"/>
</dbReference>
<organism evidence="9 10">
    <name type="scientific">Parathalassolituus penaei</name>
    <dbReference type="NCBI Taxonomy" id="2997323"/>
    <lineage>
        <taxon>Bacteria</taxon>
        <taxon>Pseudomonadati</taxon>
        <taxon>Pseudomonadota</taxon>
        <taxon>Gammaproteobacteria</taxon>
        <taxon>Oceanospirillales</taxon>
        <taxon>Oceanospirillaceae</taxon>
        <taxon>Parathalassolituus</taxon>
    </lineage>
</organism>
<dbReference type="InterPro" id="IPR011234">
    <property type="entry name" value="Fumarylacetoacetase-like_C"/>
</dbReference>
<evidence type="ECO:0000259" key="8">
    <source>
        <dbReference type="Pfam" id="PF01557"/>
    </source>
</evidence>
<dbReference type="Pfam" id="PF01557">
    <property type="entry name" value="FAA_hydrolase"/>
    <property type="match status" value="1"/>
</dbReference>
<evidence type="ECO:0000256" key="3">
    <source>
        <dbReference type="ARBA" id="ARBA00051258"/>
    </source>
</evidence>
<keyword evidence="9" id="KW-0378">Hydrolase</keyword>
<evidence type="ECO:0000256" key="6">
    <source>
        <dbReference type="ARBA" id="ARBA00060569"/>
    </source>
</evidence>
<dbReference type="PANTHER" id="PTHR11820">
    <property type="entry name" value="ACYLPYRUVASE"/>
    <property type="match status" value="1"/>
</dbReference>
<comment type="pathway">
    <text evidence="6">Aromatic compound metabolism; 4-hydroxyphenylacetate degradation; pyruvate and succinate semialdehyde from 4-hydroxyphenylacetate: step 4/7.</text>
</comment>
<protein>
    <submittedName>
        <fullName evidence="9">Fumarylacetoacetate hydrolase family protein</fullName>
    </submittedName>
</protein>
<evidence type="ECO:0000256" key="2">
    <source>
        <dbReference type="ARBA" id="ARBA00022723"/>
    </source>
</evidence>
<dbReference type="InterPro" id="IPR036663">
    <property type="entry name" value="Fumarylacetoacetase_C_sf"/>
</dbReference>
<evidence type="ECO:0000256" key="1">
    <source>
        <dbReference type="ARBA" id="ARBA00010211"/>
    </source>
</evidence>
<dbReference type="GO" id="GO:1901023">
    <property type="term" value="P:4-hydroxyphenylacetate catabolic process"/>
    <property type="evidence" value="ECO:0007669"/>
    <property type="project" value="InterPro"/>
</dbReference>
<keyword evidence="10" id="KW-1185">Reference proteome</keyword>
<dbReference type="GO" id="GO:0046872">
    <property type="term" value="F:metal ion binding"/>
    <property type="evidence" value="ECO:0007669"/>
    <property type="project" value="UniProtKB-KW"/>
</dbReference>
<comment type="catalytic activity">
    <reaction evidence="3">
        <text>(3E,5R)-5-carboxy-2-oxohept-3-enedioate + H(+) = (4Z)-2-oxohept-4-enedioate + CO2</text>
        <dbReference type="Rhea" id="RHEA:14397"/>
        <dbReference type="ChEBI" id="CHEBI:15378"/>
        <dbReference type="ChEBI" id="CHEBI:16526"/>
        <dbReference type="ChEBI" id="CHEBI:87491"/>
        <dbReference type="ChEBI" id="CHEBI:87507"/>
        <dbReference type="EC" id="4.1.1.68"/>
    </reaction>
</comment>
<dbReference type="Gene3D" id="3.90.850.10">
    <property type="entry name" value="Fumarylacetoacetase-like, C-terminal domain"/>
    <property type="match status" value="1"/>
</dbReference>
<evidence type="ECO:0000313" key="10">
    <source>
        <dbReference type="Proteomes" id="UP001150830"/>
    </source>
</evidence>